<evidence type="ECO:0000313" key="4">
    <source>
        <dbReference type="Proteomes" id="UP000321291"/>
    </source>
</evidence>
<dbReference type="SUPFAM" id="SSF52540">
    <property type="entry name" value="P-loop containing nucleoside triphosphate hydrolases"/>
    <property type="match status" value="1"/>
</dbReference>
<reference evidence="3 4" key="1">
    <citation type="journal article" date="2017" name="Int. J. Syst. Evol. Microbiol.">
        <title>Arachidicoccus ginsenosidivorans sp. nov., with ginsenoside-converting activity isolated from ginseng cultivating soil.</title>
        <authorList>
            <person name="Siddiqi M.Z."/>
            <person name="Aslam Z."/>
            <person name="Im W.T."/>
        </authorList>
    </citation>
    <scope>NUCLEOTIDE SEQUENCE [LARGE SCALE GENOMIC DNA]</scope>
    <source>
        <strain evidence="3 4">Gsoil 809</strain>
    </source>
</reference>
<feature type="domain" description="TraG P-loop" evidence="2">
    <location>
        <begin position="1"/>
        <end position="39"/>
    </location>
</feature>
<evidence type="ECO:0000313" key="3">
    <source>
        <dbReference type="EMBL" id="QEC74382.1"/>
    </source>
</evidence>
<dbReference type="Pfam" id="PF19044">
    <property type="entry name" value="P-loop_TraG"/>
    <property type="match status" value="2"/>
</dbReference>
<dbReference type="InterPro" id="IPR043964">
    <property type="entry name" value="P-loop_TraG"/>
</dbReference>
<name>A0A5B8VTY6_9BACT</name>
<sequence>MLVALWKQGDESFRRSEYVAISNALTGYYAYLENQAKIIRGNANEQTAALVNARHKAAAQQVKQCATGKSSEKNSQEEIPEEQTSRAFKAKTTCGKDSLIFPCFDSFYEYLQTDFVAELQRDGVKDRDFDIHNFLYVLRPYYKGGEFDYLLNARENLDVMSQPFIVFELDNVKDHPILFPVITLIIMELFISKMRGLKGIRKVIVIEEAWKAIARSGMAEFMKYLYKTVRKYYGEAVTVTQEIDDIISSPIIKEAIINNADCKILLDMKKFQNKFESIQQVLGMTDKGRDLVLSINKANDPTKRYREVYIELGGQLMKVYRYEPSPEQYYAYSTEQSDKLLVQQYTAQCGGDIQKGLAKLIADINRKAK</sequence>
<dbReference type="Proteomes" id="UP000321291">
    <property type="component" value="Chromosome"/>
</dbReference>
<dbReference type="InterPro" id="IPR027417">
    <property type="entry name" value="P-loop_NTPase"/>
</dbReference>
<dbReference type="KEGG" id="agi:FSB73_20915"/>
<evidence type="ECO:0000259" key="2">
    <source>
        <dbReference type="Pfam" id="PF19044"/>
    </source>
</evidence>
<dbReference type="PANTHER" id="PTHR38467">
    <property type="match status" value="1"/>
</dbReference>
<dbReference type="NCBIfam" id="TIGR03783">
    <property type="entry name" value="Bac_Flav_CT_G"/>
    <property type="match status" value="1"/>
</dbReference>
<dbReference type="Gene3D" id="3.40.50.300">
    <property type="entry name" value="P-loop containing nucleotide triphosphate hydrolases"/>
    <property type="match status" value="1"/>
</dbReference>
<proteinExistence type="predicted"/>
<evidence type="ECO:0000256" key="1">
    <source>
        <dbReference type="SAM" id="MobiDB-lite"/>
    </source>
</evidence>
<protein>
    <submittedName>
        <fullName evidence="3">TraG family conjugative transposon ATPase</fullName>
    </submittedName>
</protein>
<accession>A0A5B8VTY6</accession>
<dbReference type="AlphaFoldDB" id="A0A5B8VTY6"/>
<keyword evidence="4" id="KW-1185">Reference proteome</keyword>
<organism evidence="3 4">
    <name type="scientific">Arachidicoccus ginsenosidivorans</name>
    <dbReference type="NCBI Taxonomy" id="496057"/>
    <lineage>
        <taxon>Bacteria</taxon>
        <taxon>Pseudomonadati</taxon>
        <taxon>Bacteroidota</taxon>
        <taxon>Chitinophagia</taxon>
        <taxon>Chitinophagales</taxon>
        <taxon>Chitinophagaceae</taxon>
        <taxon>Arachidicoccus</taxon>
    </lineage>
</organism>
<dbReference type="OrthoDB" id="596266at2"/>
<feature type="region of interest" description="Disordered" evidence="1">
    <location>
        <begin position="64"/>
        <end position="84"/>
    </location>
</feature>
<gene>
    <name evidence="3" type="primary">traG</name>
    <name evidence="3" type="ORF">FSB73_20915</name>
</gene>
<dbReference type="InterPro" id="IPR053155">
    <property type="entry name" value="F-pilin_assembly_TraC"/>
</dbReference>
<dbReference type="InterPro" id="IPR022509">
    <property type="entry name" value="Conjugation_ATPase_TraG"/>
</dbReference>
<dbReference type="EMBL" id="CP042434">
    <property type="protein sequence ID" value="QEC74382.1"/>
    <property type="molecule type" value="Genomic_DNA"/>
</dbReference>
<feature type="domain" description="TraG P-loop" evidence="2">
    <location>
        <begin position="94"/>
        <end position="362"/>
    </location>
</feature>
<dbReference type="PANTHER" id="PTHR38467:SF1">
    <property type="entry name" value="CONJUGATIVE TRANSFER: ASSEMBLY"/>
    <property type="match status" value="1"/>
</dbReference>